<evidence type="ECO:0000313" key="8">
    <source>
        <dbReference type="Proteomes" id="UP001304419"/>
    </source>
</evidence>
<dbReference type="SUPFAM" id="SSF54523">
    <property type="entry name" value="Pili subunits"/>
    <property type="match status" value="1"/>
</dbReference>
<dbReference type="GO" id="GO:0044096">
    <property type="term" value="C:type IV pilus"/>
    <property type="evidence" value="ECO:0007669"/>
    <property type="project" value="TreeGrafter"/>
</dbReference>
<protein>
    <submittedName>
        <fullName evidence="5">Prepilin-type N-terminal cleavage/methylation domain-containing protein</fullName>
    </submittedName>
</protein>
<keyword evidence="3" id="KW-0281">Fimbrium</keyword>
<sequence>MTQKQQGGFTLIELMIVVAIIGILAAVALPAYQQYSDKAKYTEVVMASNAVKTAVEICAQVEGGLTDCTAGSNSVPADNATPQGYVTSVAWAVTSDTVGKITVTPVATGGILATQTYELTATYADGRVTWEDNCDTTQLC</sequence>
<evidence type="ECO:0000313" key="5">
    <source>
        <dbReference type="EMBL" id="NLR22544.1"/>
    </source>
</evidence>
<evidence type="ECO:0000256" key="3">
    <source>
        <dbReference type="RuleBase" id="RU000389"/>
    </source>
</evidence>
<dbReference type="Gene3D" id="3.30.700.10">
    <property type="entry name" value="Glycoprotein, Type 4 Pilin"/>
    <property type="match status" value="1"/>
</dbReference>
<dbReference type="Proteomes" id="UP000646877">
    <property type="component" value="Unassembled WGS sequence"/>
</dbReference>
<gene>
    <name evidence="5" type="ORF">F9Y85_14785</name>
    <name evidence="6" type="ORF">R5H13_04195</name>
</gene>
<keyword evidence="4" id="KW-0812">Transmembrane</keyword>
<reference evidence="5" key="1">
    <citation type="submission" date="2019-10" db="EMBL/GenBank/DDBJ databases">
        <authorList>
            <person name="Paulsen S."/>
        </authorList>
    </citation>
    <scope>NUCLEOTIDE SEQUENCE</scope>
    <source>
        <strain evidence="5">LMG 19692</strain>
    </source>
</reference>
<dbReference type="NCBIfam" id="TIGR02532">
    <property type="entry name" value="IV_pilin_GFxxxE"/>
    <property type="match status" value="1"/>
</dbReference>
<dbReference type="RefSeq" id="WP_193522104.1">
    <property type="nucleotide sequence ID" value="NZ_CBCSDF010000014.1"/>
</dbReference>
<organism evidence="5 7">
    <name type="scientific">Pseudoalteromonas maricaloris</name>
    <dbReference type="NCBI Taxonomy" id="184924"/>
    <lineage>
        <taxon>Bacteria</taxon>
        <taxon>Pseudomonadati</taxon>
        <taxon>Pseudomonadota</taxon>
        <taxon>Gammaproteobacteria</taxon>
        <taxon>Alteromonadales</taxon>
        <taxon>Pseudoalteromonadaceae</taxon>
        <taxon>Pseudoalteromonas</taxon>
    </lineage>
</organism>
<evidence type="ECO:0000256" key="1">
    <source>
        <dbReference type="ARBA" id="ARBA00005233"/>
    </source>
</evidence>
<dbReference type="Pfam" id="PF00114">
    <property type="entry name" value="Pilin"/>
    <property type="match status" value="1"/>
</dbReference>
<reference evidence="6 8" key="2">
    <citation type="submission" date="2023-10" db="EMBL/GenBank/DDBJ databases">
        <title>To unveil natural product biosynthetic capacity in Pseudoalteromonas.</title>
        <authorList>
            <person name="Wang J."/>
        </authorList>
    </citation>
    <scope>NUCLEOTIDE SEQUENCE [LARGE SCALE GENOMIC DNA]</scope>
    <source>
        <strain evidence="6 8">DSM 15914</strain>
    </source>
</reference>
<proteinExistence type="inferred from homology"/>
<dbReference type="PROSITE" id="PS00409">
    <property type="entry name" value="PROKAR_NTER_METHYL"/>
    <property type="match status" value="1"/>
</dbReference>
<evidence type="ECO:0000256" key="4">
    <source>
        <dbReference type="SAM" id="Phobius"/>
    </source>
</evidence>
<dbReference type="GO" id="GO:0007155">
    <property type="term" value="P:cell adhesion"/>
    <property type="evidence" value="ECO:0007669"/>
    <property type="project" value="InterPro"/>
</dbReference>
<dbReference type="Pfam" id="PF07963">
    <property type="entry name" value="N_methyl"/>
    <property type="match status" value="1"/>
</dbReference>
<accession>A0A8I2H7E7</accession>
<keyword evidence="4" id="KW-1133">Transmembrane helix</keyword>
<evidence type="ECO:0000313" key="7">
    <source>
        <dbReference type="Proteomes" id="UP000646877"/>
    </source>
</evidence>
<dbReference type="EMBL" id="CP137578">
    <property type="protein sequence ID" value="WOX29471.1"/>
    <property type="molecule type" value="Genomic_DNA"/>
</dbReference>
<keyword evidence="4" id="KW-0472">Membrane</keyword>
<evidence type="ECO:0000313" key="6">
    <source>
        <dbReference type="EMBL" id="WOX29471.1"/>
    </source>
</evidence>
<dbReference type="PANTHER" id="PTHR30093">
    <property type="entry name" value="GENERAL SECRETION PATHWAY PROTEIN G"/>
    <property type="match status" value="1"/>
</dbReference>
<feature type="transmembrane region" description="Helical" evidence="4">
    <location>
        <begin position="12"/>
        <end position="32"/>
    </location>
</feature>
<comment type="similarity">
    <text evidence="1 3">Belongs to the N-Me-Phe pilin family.</text>
</comment>
<dbReference type="InterPro" id="IPR012902">
    <property type="entry name" value="N_methyl_site"/>
</dbReference>
<keyword evidence="8" id="KW-1185">Reference proteome</keyword>
<dbReference type="PANTHER" id="PTHR30093:SF34">
    <property type="entry name" value="PREPILIN PEPTIDASE-DEPENDENT PROTEIN D"/>
    <property type="match status" value="1"/>
</dbReference>
<dbReference type="AlphaFoldDB" id="A0A8I2H7E7"/>
<dbReference type="InterPro" id="IPR045584">
    <property type="entry name" value="Pilin-like"/>
</dbReference>
<dbReference type="GO" id="GO:0043107">
    <property type="term" value="P:type IV pilus-dependent motility"/>
    <property type="evidence" value="ECO:0007669"/>
    <property type="project" value="TreeGrafter"/>
</dbReference>
<evidence type="ECO:0000256" key="2">
    <source>
        <dbReference type="ARBA" id="ARBA00022481"/>
    </source>
</evidence>
<keyword evidence="2" id="KW-0488">Methylation</keyword>
<name>A0A8I2H7E7_9GAMM</name>
<dbReference type="Proteomes" id="UP001304419">
    <property type="component" value="Chromosome 1"/>
</dbReference>
<dbReference type="EMBL" id="WEIA01000009">
    <property type="protein sequence ID" value="NLR22544.1"/>
    <property type="molecule type" value="Genomic_DNA"/>
</dbReference>
<dbReference type="InterPro" id="IPR001082">
    <property type="entry name" value="Pilin"/>
</dbReference>